<dbReference type="Gene3D" id="2.180.10.10">
    <property type="entry name" value="RHS repeat-associated core"/>
    <property type="match status" value="1"/>
</dbReference>
<protein>
    <submittedName>
        <fullName evidence="1">RHS repeat-associated protein</fullName>
    </submittedName>
</protein>
<proteinExistence type="predicted"/>
<dbReference type="EMBL" id="SGXG01000001">
    <property type="protein sequence ID" value="RZS98024.1"/>
    <property type="molecule type" value="Genomic_DNA"/>
</dbReference>
<accession>A0A4Q7PCH7</accession>
<sequence>MGCLKLTYNQAFETPLKVVYRTAAAEQKSVQRFLRVDPLAEAAPDWTPYRYGFNNPVKFIDPNGMFEYVRGGYGEMIEVGSVAYYSGSTMDFEGNDILPSKTVTIKIDDGSEISITTGRGTLDNQSSLQNLANMLSKAKPGDKLSDFLEFDFFDNFKKVGDLGGGYRNSGKINGTSIEMYTGENITFNRFVFYGEGRARSYEFGFTRENLLESNFPKVNPLNNKEFSNPYGIRLKGFFDERRSNIGTIRFNDWSLFENFSQTLLKGIGL</sequence>
<dbReference type="Proteomes" id="UP000292209">
    <property type="component" value="Unassembled WGS sequence"/>
</dbReference>
<gene>
    <name evidence="1" type="ORF">BC751_3655</name>
</gene>
<dbReference type="AlphaFoldDB" id="A0A4Q7PCH7"/>
<evidence type="ECO:0000313" key="2">
    <source>
        <dbReference type="Proteomes" id="UP000292209"/>
    </source>
</evidence>
<organism evidence="1 2">
    <name type="scientific">Cecembia calidifontis</name>
    <dbReference type="NCBI Taxonomy" id="1187080"/>
    <lineage>
        <taxon>Bacteria</taxon>
        <taxon>Pseudomonadati</taxon>
        <taxon>Bacteroidota</taxon>
        <taxon>Cytophagia</taxon>
        <taxon>Cytophagales</taxon>
        <taxon>Cyclobacteriaceae</taxon>
        <taxon>Cecembia</taxon>
    </lineage>
</organism>
<keyword evidence="2" id="KW-1185">Reference proteome</keyword>
<evidence type="ECO:0000313" key="1">
    <source>
        <dbReference type="EMBL" id="RZS98024.1"/>
    </source>
</evidence>
<reference evidence="1 2" key="1">
    <citation type="submission" date="2019-02" db="EMBL/GenBank/DDBJ databases">
        <title>Genomic Encyclopedia of Archaeal and Bacterial Type Strains, Phase II (KMG-II): from individual species to whole genera.</title>
        <authorList>
            <person name="Goeker M."/>
        </authorList>
    </citation>
    <scope>NUCLEOTIDE SEQUENCE [LARGE SCALE GENOMIC DNA]</scope>
    <source>
        <strain evidence="1 2">DSM 21411</strain>
    </source>
</reference>
<comment type="caution">
    <text evidence="1">The sequence shown here is derived from an EMBL/GenBank/DDBJ whole genome shotgun (WGS) entry which is preliminary data.</text>
</comment>
<name>A0A4Q7PCH7_9BACT</name>